<organism evidence="3 4">
    <name type="scientific">Artemisia annua</name>
    <name type="common">Sweet wormwood</name>
    <dbReference type="NCBI Taxonomy" id="35608"/>
    <lineage>
        <taxon>Eukaryota</taxon>
        <taxon>Viridiplantae</taxon>
        <taxon>Streptophyta</taxon>
        <taxon>Embryophyta</taxon>
        <taxon>Tracheophyta</taxon>
        <taxon>Spermatophyta</taxon>
        <taxon>Magnoliopsida</taxon>
        <taxon>eudicotyledons</taxon>
        <taxon>Gunneridae</taxon>
        <taxon>Pentapetalae</taxon>
        <taxon>asterids</taxon>
        <taxon>campanulids</taxon>
        <taxon>Asterales</taxon>
        <taxon>Asteraceae</taxon>
        <taxon>Asteroideae</taxon>
        <taxon>Anthemideae</taxon>
        <taxon>Artemisiinae</taxon>
        <taxon>Artemisia</taxon>
    </lineage>
</organism>
<feature type="transmembrane region" description="Helical" evidence="2">
    <location>
        <begin position="372"/>
        <end position="389"/>
    </location>
</feature>
<dbReference type="Proteomes" id="UP000245207">
    <property type="component" value="Unassembled WGS sequence"/>
</dbReference>
<sequence>MGNAGTRNVSQKPEPVNNGNVGKVDESVVMNDNGQNINKGKSKMNENGTSNTGKSNNGSVDSKKSMANNNYGNKNEKEAAKVNKSDKSKKGGNEVSMKDVSGAKNVATSNRFDLLRDDNACEEVDPWKEVKELVVAACNTGVPIDEVVLKNWNEDMIKFYSVKWNNRSKKSGYIKQQLESEMVSLVNQIVQLNRNLNRNSKLNAEKMLKNSVLTTKDASDVSLSKFYDAACRAELAKPLCKLEDLSHIWAEIVSGISIKHANKSIWSVIQRLVFGAAVYYIWQERNGRIFRKEFRSEESVFKVIVDTVRYKLMGLEIMFSREVVKAMAIWKIPVKGVNGSGSMGQNDYADDVFSFAHVGSVGSAWVPVFGDVTKFLIGVTFVVTISYALQRIGLASALACLLVVWSIARYALQNRVRISALAVLF</sequence>
<gene>
    <name evidence="3" type="ORF">CTI12_AA077670</name>
</gene>
<evidence type="ECO:0000256" key="1">
    <source>
        <dbReference type="SAM" id="MobiDB-lite"/>
    </source>
</evidence>
<keyword evidence="3" id="KW-0695">RNA-directed DNA polymerase</keyword>
<feature type="transmembrane region" description="Helical" evidence="2">
    <location>
        <begin position="395"/>
        <end position="412"/>
    </location>
</feature>
<keyword evidence="2" id="KW-0812">Transmembrane</keyword>
<dbReference type="EMBL" id="PKPP01000438">
    <property type="protein sequence ID" value="PWA92765.1"/>
    <property type="molecule type" value="Genomic_DNA"/>
</dbReference>
<feature type="compositionally biased region" description="Basic and acidic residues" evidence="1">
    <location>
        <begin position="74"/>
        <end position="92"/>
    </location>
</feature>
<keyword evidence="2" id="KW-1133">Transmembrane helix</keyword>
<keyword evidence="4" id="KW-1185">Reference proteome</keyword>
<feature type="compositionally biased region" description="Low complexity" evidence="1">
    <location>
        <begin position="45"/>
        <end position="59"/>
    </location>
</feature>
<evidence type="ECO:0000256" key="2">
    <source>
        <dbReference type="SAM" id="Phobius"/>
    </source>
</evidence>
<comment type="caution">
    <text evidence="3">The sequence shown here is derived from an EMBL/GenBank/DDBJ whole genome shotgun (WGS) entry which is preliminary data.</text>
</comment>
<feature type="compositionally biased region" description="Polar residues" evidence="1">
    <location>
        <begin position="1"/>
        <end position="11"/>
    </location>
</feature>
<accession>A0A2U1Q461</accession>
<name>A0A2U1Q461_ARTAN</name>
<keyword evidence="2" id="KW-0472">Membrane</keyword>
<proteinExistence type="predicted"/>
<keyword evidence="3" id="KW-0808">Transferase</keyword>
<feature type="compositionally biased region" description="Polar residues" evidence="1">
    <location>
        <begin position="30"/>
        <end position="39"/>
    </location>
</feature>
<reference evidence="3 4" key="1">
    <citation type="journal article" date="2018" name="Mol. Plant">
        <title>The genome of Artemisia annua provides insight into the evolution of Asteraceae family and artemisinin biosynthesis.</title>
        <authorList>
            <person name="Shen Q."/>
            <person name="Zhang L."/>
            <person name="Liao Z."/>
            <person name="Wang S."/>
            <person name="Yan T."/>
            <person name="Shi P."/>
            <person name="Liu M."/>
            <person name="Fu X."/>
            <person name="Pan Q."/>
            <person name="Wang Y."/>
            <person name="Lv Z."/>
            <person name="Lu X."/>
            <person name="Zhang F."/>
            <person name="Jiang W."/>
            <person name="Ma Y."/>
            <person name="Chen M."/>
            <person name="Hao X."/>
            <person name="Li L."/>
            <person name="Tang Y."/>
            <person name="Lv G."/>
            <person name="Zhou Y."/>
            <person name="Sun X."/>
            <person name="Brodelius P.E."/>
            <person name="Rose J.K.C."/>
            <person name="Tang K."/>
        </authorList>
    </citation>
    <scope>NUCLEOTIDE SEQUENCE [LARGE SCALE GENOMIC DNA]</scope>
    <source>
        <strain evidence="4">cv. Huhao1</strain>
        <tissue evidence="3">Leaf</tissue>
    </source>
</reference>
<protein>
    <submittedName>
        <fullName evidence="3">Reverse transcriptase domain, Reverse transcriptase zinc-binding domain protein</fullName>
    </submittedName>
</protein>
<evidence type="ECO:0000313" key="4">
    <source>
        <dbReference type="Proteomes" id="UP000245207"/>
    </source>
</evidence>
<keyword evidence="3" id="KW-0548">Nucleotidyltransferase</keyword>
<dbReference type="AlphaFoldDB" id="A0A2U1Q461"/>
<feature type="region of interest" description="Disordered" evidence="1">
    <location>
        <begin position="1"/>
        <end position="102"/>
    </location>
</feature>
<evidence type="ECO:0000313" key="3">
    <source>
        <dbReference type="EMBL" id="PWA92765.1"/>
    </source>
</evidence>
<dbReference type="GO" id="GO:0003964">
    <property type="term" value="F:RNA-directed DNA polymerase activity"/>
    <property type="evidence" value="ECO:0007669"/>
    <property type="project" value="UniProtKB-KW"/>
</dbReference>